<dbReference type="Proteomes" id="UP000095679">
    <property type="component" value="Unassembled WGS sequence"/>
</dbReference>
<organism evidence="9 14">
    <name type="scientific">Anaerobutyricum hallii</name>
    <dbReference type="NCBI Taxonomy" id="39488"/>
    <lineage>
        <taxon>Bacteria</taxon>
        <taxon>Bacillati</taxon>
        <taxon>Bacillota</taxon>
        <taxon>Clostridia</taxon>
        <taxon>Lachnospirales</taxon>
        <taxon>Lachnospiraceae</taxon>
        <taxon>Anaerobutyricum</taxon>
    </lineage>
</organism>
<evidence type="ECO:0000256" key="7">
    <source>
        <dbReference type="SAM" id="Phobius"/>
    </source>
</evidence>
<dbReference type="InterPro" id="IPR003362">
    <property type="entry name" value="Bact_transf"/>
</dbReference>
<feature type="domain" description="Bacterial sugar transferase" evidence="8">
    <location>
        <begin position="284"/>
        <end position="464"/>
    </location>
</feature>
<dbReference type="Proteomes" id="UP000095390">
    <property type="component" value="Unassembled WGS sequence"/>
</dbReference>
<dbReference type="GO" id="GO:0016020">
    <property type="term" value="C:membrane"/>
    <property type="evidence" value="ECO:0007669"/>
    <property type="project" value="UniProtKB-SubCell"/>
</dbReference>
<evidence type="ECO:0000313" key="17">
    <source>
        <dbReference type="Proteomes" id="UP000283700"/>
    </source>
</evidence>
<keyword evidence="4 7" id="KW-0812">Transmembrane</keyword>
<evidence type="ECO:0000256" key="4">
    <source>
        <dbReference type="ARBA" id="ARBA00022692"/>
    </source>
</evidence>
<dbReference type="Pfam" id="PF13727">
    <property type="entry name" value="CoA_binding_3"/>
    <property type="match status" value="1"/>
</dbReference>
<dbReference type="EMBL" id="CYZL01000043">
    <property type="protein sequence ID" value="CUP11743.1"/>
    <property type="molecule type" value="Genomic_DNA"/>
</dbReference>
<dbReference type="GeneID" id="75049384"/>
<evidence type="ECO:0000313" key="11">
    <source>
        <dbReference type="EMBL" id="RGI86955.1"/>
    </source>
</evidence>
<keyword evidence="3 9" id="KW-0808">Transferase</keyword>
<feature type="transmembrane region" description="Helical" evidence="7">
    <location>
        <begin position="12"/>
        <end position="31"/>
    </location>
</feature>
<dbReference type="GO" id="GO:0089702">
    <property type="term" value="F:undecaprenyl-phosphate glucose phosphotransferase activity"/>
    <property type="evidence" value="ECO:0007669"/>
    <property type="project" value="UniProtKB-EC"/>
</dbReference>
<comment type="subcellular location">
    <subcellularLocation>
        <location evidence="1">Membrane</location>
        <topology evidence="1">Multi-pass membrane protein</topology>
    </subcellularLocation>
</comment>
<evidence type="ECO:0000256" key="1">
    <source>
        <dbReference type="ARBA" id="ARBA00004141"/>
    </source>
</evidence>
<evidence type="ECO:0000313" key="10">
    <source>
        <dbReference type="EMBL" id="CUP11743.1"/>
    </source>
</evidence>
<dbReference type="InterPro" id="IPR017475">
    <property type="entry name" value="EPS_sugar_tfrase"/>
</dbReference>
<evidence type="ECO:0000313" key="15">
    <source>
        <dbReference type="Proteomes" id="UP000095679"/>
    </source>
</evidence>
<dbReference type="Pfam" id="PF02397">
    <property type="entry name" value="Bac_transf"/>
    <property type="match status" value="1"/>
</dbReference>
<evidence type="ECO:0000313" key="18">
    <source>
        <dbReference type="Proteomes" id="UP000286561"/>
    </source>
</evidence>
<dbReference type="NCBIfam" id="TIGR03023">
    <property type="entry name" value="WcaJ_sugtrans"/>
    <property type="match status" value="1"/>
</dbReference>
<dbReference type="Proteomes" id="UP000283700">
    <property type="component" value="Unassembled WGS sequence"/>
</dbReference>
<accession>A0A173TE26</accession>
<dbReference type="InterPro" id="IPR017473">
    <property type="entry name" value="Undecaprenyl-P_gluc_Ptfrase"/>
</dbReference>
<dbReference type="NCBIfam" id="TIGR03025">
    <property type="entry name" value="EPS_sugtrans"/>
    <property type="match status" value="1"/>
</dbReference>
<dbReference type="Proteomes" id="UP000262524">
    <property type="component" value="Unassembled WGS sequence"/>
</dbReference>
<evidence type="ECO:0000256" key="6">
    <source>
        <dbReference type="ARBA" id="ARBA00023136"/>
    </source>
</evidence>
<evidence type="ECO:0000313" key="13">
    <source>
        <dbReference type="EMBL" id="RHN09213.1"/>
    </source>
</evidence>
<feature type="transmembrane region" description="Helical" evidence="7">
    <location>
        <begin position="90"/>
        <end position="107"/>
    </location>
</feature>
<feature type="transmembrane region" description="Helical" evidence="7">
    <location>
        <begin position="51"/>
        <end position="70"/>
    </location>
</feature>
<dbReference type="EMBL" id="QRQO01000055">
    <property type="protein sequence ID" value="RHN09213.1"/>
    <property type="molecule type" value="Genomic_DNA"/>
</dbReference>
<dbReference type="EC" id="2.7.8.31" evidence="11"/>
<dbReference type="EMBL" id="QSEP01000059">
    <property type="protein sequence ID" value="RGZ81887.1"/>
    <property type="molecule type" value="Genomic_DNA"/>
</dbReference>
<feature type="transmembrane region" description="Helical" evidence="7">
    <location>
        <begin position="289"/>
        <end position="310"/>
    </location>
</feature>
<dbReference type="Gene3D" id="3.40.50.720">
    <property type="entry name" value="NAD(P)-binding Rossmann-like Domain"/>
    <property type="match status" value="1"/>
</dbReference>
<comment type="similarity">
    <text evidence="2">Belongs to the bacterial sugar transferase family.</text>
</comment>
<dbReference type="EMBL" id="QSOE01000055">
    <property type="protein sequence ID" value="RGI86955.1"/>
    <property type="molecule type" value="Genomic_DNA"/>
</dbReference>
<keyword evidence="5 7" id="KW-1133">Transmembrane helix</keyword>
<protein>
    <submittedName>
        <fullName evidence="9">Putative colanic biosynthesis UDP-glucose lipid carrier transferase</fullName>
    </submittedName>
    <submittedName>
        <fullName evidence="11">Undecaprenyl-phosphate glucose phosphotransferase</fullName>
        <ecNumber evidence="11">2.7.8.31</ecNumber>
    </submittedName>
</protein>
<dbReference type="RefSeq" id="WP_005344820.1">
    <property type="nucleotide sequence ID" value="NZ_BLYK01000060.1"/>
</dbReference>
<evidence type="ECO:0000259" key="8">
    <source>
        <dbReference type="Pfam" id="PF02397"/>
    </source>
</evidence>
<name>A0A173TE26_9FIRM</name>
<proteinExistence type="inferred from homology"/>
<reference evidence="14 15" key="1">
    <citation type="submission" date="2015-09" db="EMBL/GenBank/DDBJ databases">
        <authorList>
            <consortium name="Pathogen Informatics"/>
        </authorList>
    </citation>
    <scope>NUCLEOTIDE SEQUENCE [LARGE SCALE GENOMIC DNA]</scope>
    <source>
        <strain evidence="10 15">2789STDY5834835</strain>
        <strain evidence="9 14">2789STDY5834966</strain>
    </source>
</reference>
<evidence type="ECO:0000256" key="3">
    <source>
        <dbReference type="ARBA" id="ARBA00022679"/>
    </source>
</evidence>
<gene>
    <name evidence="9" type="primary">wcaJ_1</name>
    <name evidence="10" type="synonym">wcaJ_4</name>
    <name evidence="12" type="ORF">DW972_09645</name>
    <name evidence="13" type="ORF">DWZ29_14110</name>
    <name evidence="11" type="ORF">DXD91_09135</name>
    <name evidence="10" type="ORF">ERS852450_03097</name>
    <name evidence="9" type="ORF">ERS852578_01588</name>
</gene>
<evidence type="ECO:0000313" key="14">
    <source>
        <dbReference type="Proteomes" id="UP000095390"/>
    </source>
</evidence>
<dbReference type="PANTHER" id="PTHR30576:SF0">
    <property type="entry name" value="UNDECAPRENYL-PHOSPHATE N-ACETYLGALACTOSAMINYL 1-PHOSPHATE TRANSFERASE-RELATED"/>
    <property type="match status" value="1"/>
</dbReference>
<dbReference type="EMBL" id="CYYC01000017">
    <property type="protein sequence ID" value="CUN00376.1"/>
    <property type="molecule type" value="Genomic_DNA"/>
</dbReference>
<evidence type="ECO:0000256" key="2">
    <source>
        <dbReference type="ARBA" id="ARBA00006464"/>
    </source>
</evidence>
<sequence length="471" mass="54777">MIKENQKYLNRFHVVLDALVIYCSFCLSYYIRYICPLFKDIFPRFGYWRQLWQYQGILLVLIPVYLILYAKFNLYKPKRFQNRTSEYANLIKANSIGMVFFFIYIIFMKIPHVSRSLQLMFYVLSMLLTIAERAAIRYALERTRRKGFNLKHVVVIGFSAAAEAYIDRIKSNPQWGYTIHGIFDDNLKADFSYRNTFCIGKLKDVEKFLQNTSMDEVAIALSLKEYYKLGDMVAICEKSGVHTKFVPDYYKFISTNPVTEDLNGLPVINIRNVPLTNTVNKCIKRLVDIIGSIVCIILFSPIMAVVAVLVKKSSPGPIIFCQERVGLHNKPFKMYKFRSMGVQSASKEQKAWTVHNDPRVTPVGRIIRKTSLDELPQLFNVLKGDMSLIGPRPERPLFVEKFKEEIPRYMIKHQVRPGMTGWAQVCGFRGDTSIEGRIEHDIFYIENWTLSFDIKILFLTVFKGFVNKNAY</sequence>
<keyword evidence="6 7" id="KW-0472">Membrane</keyword>
<dbReference type="AlphaFoldDB" id="A0A173TE26"/>
<reference evidence="16 17" key="2">
    <citation type="submission" date="2018-08" db="EMBL/GenBank/DDBJ databases">
        <title>A genome reference for cultivated species of the human gut microbiota.</title>
        <authorList>
            <person name="Zou Y."/>
            <person name="Xue W."/>
            <person name="Luo G."/>
        </authorList>
    </citation>
    <scope>NUCLEOTIDE SEQUENCE [LARGE SCALE GENOMIC DNA]</scope>
    <source>
        <strain evidence="13 17">AF31-17AC</strain>
        <strain evidence="12 18">AM48-23BH</strain>
        <strain evidence="11 16">TM10-1AC</strain>
    </source>
</reference>
<evidence type="ECO:0000313" key="12">
    <source>
        <dbReference type="EMBL" id="RGZ81887.1"/>
    </source>
</evidence>
<evidence type="ECO:0000256" key="5">
    <source>
        <dbReference type="ARBA" id="ARBA00022989"/>
    </source>
</evidence>
<evidence type="ECO:0000313" key="9">
    <source>
        <dbReference type="EMBL" id="CUN00376.1"/>
    </source>
</evidence>
<dbReference type="PANTHER" id="PTHR30576">
    <property type="entry name" value="COLANIC BIOSYNTHESIS UDP-GLUCOSE LIPID CARRIER TRANSFERASE"/>
    <property type="match status" value="1"/>
</dbReference>
<dbReference type="OrthoDB" id="9808602at2"/>
<evidence type="ECO:0000313" key="16">
    <source>
        <dbReference type="Proteomes" id="UP000262524"/>
    </source>
</evidence>
<feature type="transmembrane region" description="Helical" evidence="7">
    <location>
        <begin position="119"/>
        <end position="140"/>
    </location>
</feature>
<dbReference type="Proteomes" id="UP000286561">
    <property type="component" value="Unassembled WGS sequence"/>
</dbReference>